<dbReference type="RefSeq" id="WP_094075559.1">
    <property type="nucleotide sequence ID" value="NZ_NBYO01000001.1"/>
</dbReference>
<gene>
    <name evidence="7" type="ORF">B7H23_01045</name>
</gene>
<keyword evidence="4 5" id="KW-0472">Membrane</keyword>
<proteinExistence type="predicted"/>
<feature type="transmembrane region" description="Helical" evidence="5">
    <location>
        <begin position="113"/>
        <end position="133"/>
    </location>
</feature>
<feature type="transmembrane region" description="Helical" evidence="5">
    <location>
        <begin position="235"/>
        <end position="254"/>
    </location>
</feature>
<reference evidence="8" key="1">
    <citation type="journal article" date="2017" name="Int. J. Syst. Evol. Microbiol.">
        <title>Notoacmeibacter marinus gen. nov., sp. nov., isolated from the gut of a limpet and proposal of Notoacmeibacteraceae fam. nov. in the order Rhizobiales of the class Alphaproteobacteria.</title>
        <authorList>
            <person name="Huang Z."/>
            <person name="Guo F."/>
            <person name="Lai Q."/>
        </authorList>
    </citation>
    <scope>NUCLEOTIDE SEQUENCE [LARGE SCALE GENOMIC DNA]</scope>
    <source>
        <strain evidence="8">XMTR2A4</strain>
    </source>
</reference>
<dbReference type="InterPro" id="IPR051533">
    <property type="entry name" value="WaaL-like"/>
</dbReference>
<evidence type="ECO:0000256" key="4">
    <source>
        <dbReference type="ARBA" id="ARBA00023136"/>
    </source>
</evidence>
<feature type="transmembrane region" description="Helical" evidence="5">
    <location>
        <begin position="87"/>
        <end position="107"/>
    </location>
</feature>
<dbReference type="InterPro" id="IPR007016">
    <property type="entry name" value="O-antigen_ligase-rel_domated"/>
</dbReference>
<dbReference type="Pfam" id="PF04932">
    <property type="entry name" value="Wzy_C"/>
    <property type="match status" value="1"/>
</dbReference>
<feature type="transmembrane region" description="Helical" evidence="5">
    <location>
        <begin position="260"/>
        <end position="279"/>
    </location>
</feature>
<dbReference type="PANTHER" id="PTHR37422">
    <property type="entry name" value="TEICHURONIC ACID BIOSYNTHESIS PROTEIN TUAE"/>
    <property type="match status" value="1"/>
</dbReference>
<feature type="transmembrane region" description="Helical" evidence="5">
    <location>
        <begin position="388"/>
        <end position="407"/>
    </location>
</feature>
<feature type="domain" description="O-antigen ligase-related" evidence="6">
    <location>
        <begin position="218"/>
        <end position="365"/>
    </location>
</feature>
<dbReference type="PANTHER" id="PTHR37422:SF13">
    <property type="entry name" value="LIPOPOLYSACCHARIDE BIOSYNTHESIS PROTEIN PA4999-RELATED"/>
    <property type="match status" value="1"/>
</dbReference>
<feature type="transmembrane region" description="Helical" evidence="5">
    <location>
        <begin position="210"/>
        <end position="228"/>
    </location>
</feature>
<keyword evidence="3 5" id="KW-1133">Transmembrane helix</keyword>
<sequence length="444" mass="48951">MTSTAKPRKTDPQIAFEVMGKAWRDGTLATLLACLMLAVALIGFRPISIDYDPDYLTKGDPLNQMGWGAMMVLSVVAGLLMADARRLYALLSPWWLLLIAMVLLSVMRTPDPMGAFRGVAFSIIGIGAIMVILSLPRTQAQMATVLAFAALSLLSLSYFAVFAFPQSGIHQTGGFEDQHAGLWRGIYPHKNVAGPVAACTLFVGLYLLRLGRPVIGGIVFVLATIFVLKTGSKTTLGLLGISIFMVLLPSWTGFRRYLPAIFLVAVAALALATLGIVFIEPLKNWMSSVAPTFSYTGRTTLWDFGGRMAMERPWTGYGYGNFWQTPLVLEAEAHFDERWDFRRIGDSHSGYIDTMLMGGFPALGITLFAIWVAPMADYVRVPQLRQNILFADLMIMIVIFTALNGFLETFFFNRADPVWIYMLLGCFGLRIASRFVLHENGPPG</sequence>
<evidence type="ECO:0000256" key="5">
    <source>
        <dbReference type="SAM" id="Phobius"/>
    </source>
</evidence>
<feature type="transmembrane region" description="Helical" evidence="5">
    <location>
        <begin position="419"/>
        <end position="437"/>
    </location>
</feature>
<dbReference type="AlphaFoldDB" id="A0A231V095"/>
<feature type="transmembrane region" description="Helical" evidence="5">
    <location>
        <begin position="145"/>
        <end position="164"/>
    </location>
</feature>
<evidence type="ECO:0000259" key="6">
    <source>
        <dbReference type="Pfam" id="PF04932"/>
    </source>
</evidence>
<keyword evidence="2 5" id="KW-0812">Transmembrane</keyword>
<dbReference type="Proteomes" id="UP000215405">
    <property type="component" value="Unassembled WGS sequence"/>
</dbReference>
<feature type="transmembrane region" description="Helical" evidence="5">
    <location>
        <begin position="64"/>
        <end position="82"/>
    </location>
</feature>
<protein>
    <recommendedName>
        <fullName evidence="6">O-antigen ligase-related domain-containing protein</fullName>
    </recommendedName>
</protein>
<evidence type="ECO:0000256" key="2">
    <source>
        <dbReference type="ARBA" id="ARBA00022692"/>
    </source>
</evidence>
<comment type="subcellular location">
    <subcellularLocation>
        <location evidence="1">Membrane</location>
        <topology evidence="1">Multi-pass membrane protein</topology>
    </subcellularLocation>
</comment>
<evidence type="ECO:0000313" key="7">
    <source>
        <dbReference type="EMBL" id="OXT01592.1"/>
    </source>
</evidence>
<evidence type="ECO:0000256" key="3">
    <source>
        <dbReference type="ARBA" id="ARBA00022989"/>
    </source>
</evidence>
<comment type="caution">
    <text evidence="7">The sequence shown here is derived from an EMBL/GenBank/DDBJ whole genome shotgun (WGS) entry which is preliminary data.</text>
</comment>
<feature type="transmembrane region" description="Helical" evidence="5">
    <location>
        <begin position="351"/>
        <end position="376"/>
    </location>
</feature>
<evidence type="ECO:0000256" key="1">
    <source>
        <dbReference type="ARBA" id="ARBA00004141"/>
    </source>
</evidence>
<dbReference type="GO" id="GO:0016020">
    <property type="term" value="C:membrane"/>
    <property type="evidence" value="ECO:0007669"/>
    <property type="project" value="UniProtKB-SubCell"/>
</dbReference>
<feature type="transmembrane region" description="Helical" evidence="5">
    <location>
        <begin position="26"/>
        <end position="44"/>
    </location>
</feature>
<evidence type="ECO:0000313" key="8">
    <source>
        <dbReference type="Proteomes" id="UP000215405"/>
    </source>
</evidence>
<name>A0A231V095_9HYPH</name>
<accession>A0A231V095</accession>
<keyword evidence="8" id="KW-1185">Reference proteome</keyword>
<organism evidence="7 8">
    <name type="scientific">Notoacmeibacter marinus</name>
    <dbReference type="NCBI Taxonomy" id="1876515"/>
    <lineage>
        <taxon>Bacteria</taxon>
        <taxon>Pseudomonadati</taxon>
        <taxon>Pseudomonadota</taxon>
        <taxon>Alphaproteobacteria</taxon>
        <taxon>Hyphomicrobiales</taxon>
        <taxon>Notoacmeibacteraceae</taxon>
        <taxon>Notoacmeibacter</taxon>
    </lineage>
</organism>
<dbReference type="EMBL" id="NBYO01000001">
    <property type="protein sequence ID" value="OXT01592.1"/>
    <property type="molecule type" value="Genomic_DNA"/>
</dbReference>